<evidence type="ECO:0000256" key="1">
    <source>
        <dbReference type="SAM" id="MobiDB-lite"/>
    </source>
</evidence>
<organism evidence="3 4">
    <name type="scientific">Microbacterium paludicola</name>
    <dbReference type="NCBI Taxonomy" id="300019"/>
    <lineage>
        <taxon>Bacteria</taxon>
        <taxon>Bacillati</taxon>
        <taxon>Actinomycetota</taxon>
        <taxon>Actinomycetes</taxon>
        <taxon>Micrococcales</taxon>
        <taxon>Microbacteriaceae</taxon>
        <taxon>Microbacterium</taxon>
    </lineage>
</organism>
<evidence type="ECO:0000256" key="2">
    <source>
        <dbReference type="SAM" id="Phobius"/>
    </source>
</evidence>
<dbReference type="Proteomes" id="UP001260188">
    <property type="component" value="Unassembled WGS sequence"/>
</dbReference>
<comment type="caution">
    <text evidence="3">The sequence shown here is derived from an EMBL/GenBank/DDBJ whole genome shotgun (WGS) entry which is preliminary data.</text>
</comment>
<feature type="transmembrane region" description="Helical" evidence="2">
    <location>
        <begin position="185"/>
        <end position="209"/>
    </location>
</feature>
<keyword evidence="2" id="KW-1133">Transmembrane helix</keyword>
<accession>A0ABU1I0N1</accession>
<keyword evidence="4" id="KW-1185">Reference proteome</keyword>
<evidence type="ECO:0000313" key="4">
    <source>
        <dbReference type="Proteomes" id="UP001260188"/>
    </source>
</evidence>
<sequence length="358" mass="37648">MHPLEGGGAHVQDDDTRFGEPDSLDAIARDLLALKDAAGPVSYAELVRRIAQLRVERGVNPAAATPPRTTVYDAFRPGRARVDIGLLRDIVLALGADSDEADRWIRRYQQARRPDDVAPRVSPPRRPRPASESPVAPTSLTAPPPLVSRRTQALIMFGCLIVNFIGMSTVQLLHLPIYLDMAGTAVAAMVFGPWAGVVVGLSTNVFGFVVGAPGAAPFALVNVAGALVWGYGIRRFGMGADLFRYVNLTLLVAVACSLVGAPLGVLMFGGYSGHGSDNVTSSIAGLGLPVVAAAFSANILTSVIDKMLSGFIALVGIAMLRSRVSIPTAQIPLVERLIVQSGQVSGNRNGWSPGAVAR</sequence>
<feature type="transmembrane region" description="Helical" evidence="2">
    <location>
        <begin position="153"/>
        <end position="173"/>
    </location>
</feature>
<gene>
    <name evidence="3" type="ORF">QE367_001655</name>
</gene>
<dbReference type="EMBL" id="JAVIZA010000001">
    <property type="protein sequence ID" value="MDR6167451.1"/>
    <property type="molecule type" value="Genomic_DNA"/>
</dbReference>
<feature type="transmembrane region" description="Helical" evidence="2">
    <location>
        <begin position="215"/>
        <end position="233"/>
    </location>
</feature>
<dbReference type="RefSeq" id="WP_064955424.1">
    <property type="nucleotide sequence ID" value="NZ_JAVIZA010000001.1"/>
</dbReference>
<feature type="transmembrane region" description="Helical" evidence="2">
    <location>
        <begin position="245"/>
        <end position="271"/>
    </location>
</feature>
<protein>
    <submittedName>
        <fullName evidence="3">Energy-coupling factor transport system substrate-specific component</fullName>
    </submittedName>
</protein>
<feature type="region of interest" description="Disordered" evidence="1">
    <location>
        <begin position="115"/>
        <end position="144"/>
    </location>
</feature>
<reference evidence="3 4" key="1">
    <citation type="submission" date="2023-08" db="EMBL/GenBank/DDBJ databases">
        <title>Functional and genomic diversity of the sorghum phyllosphere microbiome.</title>
        <authorList>
            <person name="Shade A."/>
        </authorList>
    </citation>
    <scope>NUCLEOTIDE SEQUENCE [LARGE SCALE GENOMIC DNA]</scope>
    <source>
        <strain evidence="3 4">SORGH_AS_0919</strain>
    </source>
</reference>
<proteinExistence type="predicted"/>
<keyword evidence="2" id="KW-0472">Membrane</keyword>
<evidence type="ECO:0000313" key="3">
    <source>
        <dbReference type="EMBL" id="MDR6167451.1"/>
    </source>
</evidence>
<feature type="transmembrane region" description="Helical" evidence="2">
    <location>
        <begin position="283"/>
        <end position="304"/>
    </location>
</feature>
<dbReference type="Gene3D" id="1.10.1760.20">
    <property type="match status" value="1"/>
</dbReference>
<name>A0ABU1I0N1_9MICO</name>
<keyword evidence="2" id="KW-0812">Transmembrane</keyword>